<dbReference type="CDD" id="cd02440">
    <property type="entry name" value="AdoMet_MTases"/>
    <property type="match status" value="1"/>
</dbReference>
<keyword evidence="1 3" id="KW-0808">Transferase</keyword>
<evidence type="ECO:0000313" key="3">
    <source>
        <dbReference type="EMBL" id="SDY43084.1"/>
    </source>
</evidence>
<dbReference type="PANTHER" id="PTHR44068:SF11">
    <property type="entry name" value="GERANYL DIPHOSPHATE 2-C-METHYLTRANSFERASE"/>
    <property type="match status" value="1"/>
</dbReference>
<reference evidence="3 4" key="1">
    <citation type="submission" date="2016-10" db="EMBL/GenBank/DDBJ databases">
        <authorList>
            <person name="de Groot N.N."/>
        </authorList>
    </citation>
    <scope>NUCLEOTIDE SEQUENCE [LARGE SCALE GENOMIC DNA]</scope>
    <source>
        <strain evidence="3 4">DSM 21650</strain>
    </source>
</reference>
<keyword evidence="3" id="KW-0489">Methyltransferase</keyword>
<dbReference type="InterPro" id="IPR050447">
    <property type="entry name" value="Erg6_SMT_methyltransf"/>
</dbReference>
<proteinExistence type="predicted"/>
<accession>A0A1H3JUZ5</accession>
<dbReference type="InterPro" id="IPR029063">
    <property type="entry name" value="SAM-dependent_MTases_sf"/>
</dbReference>
<sequence length="341" mass="38765">MKNQTISNKDIFNWIETKLKPSFCTSEEFIYNEMESQSGYCLPIIYQPFDATKKHHWVDRGALYDYLYSTGGEGKKLLDFGPGDGWPSLIIAPYAKEVIGIDSSEKRVKVCTENARRMKLDNTRFVSYISGTKLPFEDNSFDGIMAASSIEQTPEPKKTIEELYRVLKPGCSIRINYEALNRYKDGQEKDFWIAGLNENTFKIILFNRDLINECVIQYGLTVSMSKEKLINMLSLDNKINFKQITIPFLEEIKPVIVNFQACKTIHPSGNTLMSWLKEVGFNEVSPTYSGALAAAKLFDQFTDADRPKDLVSVDREIKRAVKIVSGLKAPLDLDPMITAIK</sequence>
<dbReference type="GO" id="GO:0008757">
    <property type="term" value="F:S-adenosylmethionine-dependent methyltransferase activity"/>
    <property type="evidence" value="ECO:0007669"/>
    <property type="project" value="InterPro"/>
</dbReference>
<evidence type="ECO:0000259" key="2">
    <source>
        <dbReference type="Pfam" id="PF08241"/>
    </source>
</evidence>
<dbReference type="EMBL" id="FNQE01000001">
    <property type="protein sequence ID" value="SDY43084.1"/>
    <property type="molecule type" value="Genomic_DNA"/>
</dbReference>
<dbReference type="GO" id="GO:0032259">
    <property type="term" value="P:methylation"/>
    <property type="evidence" value="ECO:0007669"/>
    <property type="project" value="UniProtKB-KW"/>
</dbReference>
<organism evidence="3 4">
    <name type="scientific">Proteiniborus ethanoligenes</name>
    <dbReference type="NCBI Taxonomy" id="415015"/>
    <lineage>
        <taxon>Bacteria</taxon>
        <taxon>Bacillati</taxon>
        <taxon>Bacillota</taxon>
        <taxon>Clostridia</taxon>
        <taxon>Eubacteriales</taxon>
        <taxon>Proteiniborus</taxon>
    </lineage>
</organism>
<evidence type="ECO:0000256" key="1">
    <source>
        <dbReference type="ARBA" id="ARBA00022679"/>
    </source>
</evidence>
<dbReference type="PANTHER" id="PTHR44068">
    <property type="entry name" value="ZGC:194242"/>
    <property type="match status" value="1"/>
</dbReference>
<dbReference type="RefSeq" id="WP_091725487.1">
    <property type="nucleotide sequence ID" value="NZ_FNQE01000001.1"/>
</dbReference>
<dbReference type="Pfam" id="PF08241">
    <property type="entry name" value="Methyltransf_11"/>
    <property type="match status" value="1"/>
</dbReference>
<dbReference type="SUPFAM" id="SSF53335">
    <property type="entry name" value="S-adenosyl-L-methionine-dependent methyltransferases"/>
    <property type="match status" value="1"/>
</dbReference>
<dbReference type="Gene3D" id="3.40.50.150">
    <property type="entry name" value="Vaccinia Virus protein VP39"/>
    <property type="match status" value="1"/>
</dbReference>
<keyword evidence="4" id="KW-1185">Reference proteome</keyword>
<dbReference type="AlphaFoldDB" id="A0A1H3JUZ5"/>
<dbReference type="OrthoDB" id="9808140at2"/>
<dbReference type="InterPro" id="IPR013216">
    <property type="entry name" value="Methyltransf_11"/>
</dbReference>
<protein>
    <submittedName>
        <fullName evidence="3">Methyltransferase domain-containing protein</fullName>
    </submittedName>
</protein>
<evidence type="ECO:0000313" key="4">
    <source>
        <dbReference type="Proteomes" id="UP000198625"/>
    </source>
</evidence>
<dbReference type="Proteomes" id="UP000198625">
    <property type="component" value="Unassembled WGS sequence"/>
</dbReference>
<feature type="domain" description="Methyltransferase type 11" evidence="2">
    <location>
        <begin position="78"/>
        <end position="171"/>
    </location>
</feature>
<gene>
    <name evidence="3" type="ORF">SAMN05660462_00009</name>
</gene>
<name>A0A1H3JUZ5_9FIRM</name>
<dbReference type="STRING" id="415015.SAMN05660462_00009"/>